<comment type="catalytic activity">
    <reaction evidence="1">
        <text>S-ubiquitinyl-[E2 ubiquitin-conjugating enzyme]-L-cysteine + [acceptor protein]-L-lysine = [E2 ubiquitin-conjugating enzyme]-L-cysteine + N(6)-ubiquitinyl-[acceptor protein]-L-lysine.</text>
        <dbReference type="EC" id="2.3.2.27"/>
    </reaction>
</comment>
<evidence type="ECO:0000256" key="11">
    <source>
        <dbReference type="ARBA" id="ARBA00023136"/>
    </source>
</evidence>
<keyword evidence="5 12" id="KW-0812">Transmembrane</keyword>
<dbReference type="InterPro" id="IPR022170">
    <property type="entry name" value="MUL1-like"/>
</dbReference>
<keyword evidence="15" id="KW-0436">Ligase</keyword>
<gene>
    <name evidence="15" type="ORF">SAMN04489717_5071</name>
</gene>
<evidence type="ECO:0000256" key="9">
    <source>
        <dbReference type="ARBA" id="ARBA00022833"/>
    </source>
</evidence>
<dbReference type="GO" id="GO:0016567">
    <property type="term" value="P:protein ubiquitination"/>
    <property type="evidence" value="ECO:0007669"/>
    <property type="project" value="InterPro"/>
</dbReference>
<evidence type="ECO:0000256" key="7">
    <source>
        <dbReference type="ARBA" id="ARBA00022771"/>
    </source>
</evidence>
<evidence type="ECO:0000256" key="6">
    <source>
        <dbReference type="ARBA" id="ARBA00022723"/>
    </source>
</evidence>
<evidence type="ECO:0000256" key="4">
    <source>
        <dbReference type="ARBA" id="ARBA00022679"/>
    </source>
</evidence>
<dbReference type="Proteomes" id="UP000198983">
    <property type="component" value="Chromosome I"/>
</dbReference>
<evidence type="ECO:0000313" key="16">
    <source>
        <dbReference type="Proteomes" id="UP000198983"/>
    </source>
</evidence>
<keyword evidence="8" id="KW-0833">Ubl conjugation pathway</keyword>
<evidence type="ECO:0000256" key="8">
    <source>
        <dbReference type="ARBA" id="ARBA00022786"/>
    </source>
</evidence>
<dbReference type="GO" id="GO:0061630">
    <property type="term" value="F:ubiquitin protein ligase activity"/>
    <property type="evidence" value="ECO:0007669"/>
    <property type="project" value="UniProtKB-EC"/>
</dbReference>
<feature type="signal peptide" evidence="13">
    <location>
        <begin position="1"/>
        <end position="16"/>
    </location>
</feature>
<keyword evidence="4" id="KW-0808">Transferase</keyword>
<sequence>MIVVGVLALVAGAVCAYFAQTARARQHAMITTETLSAQELGALQQAAVQAAGPGAFRYRVEVTGRLCAGGSGPLTSELAKVDCVWHRHVVTRKYWETRRDSKGSTRRVSRTEIMSQHTSGQPFLVQDPSGVVTVYPGGVLVDGAQKVLDRFERDTRGGATTLQLGKFRMSIPSDDSGTDGYQYEEWVLRPGRRVYVLGEASDATGELAVTEPQIVSTRTEAELLARSRSRQRTFTIAALVAAAVGLASAVVGVFQMFG</sequence>
<evidence type="ECO:0000313" key="15">
    <source>
        <dbReference type="EMBL" id="SDT11064.1"/>
    </source>
</evidence>
<dbReference type="GO" id="GO:0016874">
    <property type="term" value="F:ligase activity"/>
    <property type="evidence" value="ECO:0007669"/>
    <property type="project" value="UniProtKB-KW"/>
</dbReference>
<keyword evidence="11 12" id="KW-0472">Membrane</keyword>
<evidence type="ECO:0000256" key="12">
    <source>
        <dbReference type="SAM" id="Phobius"/>
    </source>
</evidence>
<keyword evidence="9" id="KW-0862">Zinc</keyword>
<protein>
    <recommendedName>
        <fullName evidence="3">RING-type E3 ubiquitin transferase</fullName>
        <ecNumber evidence="3">2.3.2.27</ecNumber>
    </recommendedName>
</protein>
<keyword evidence="16" id="KW-1185">Reference proteome</keyword>
<evidence type="ECO:0000256" key="3">
    <source>
        <dbReference type="ARBA" id="ARBA00012483"/>
    </source>
</evidence>
<dbReference type="Pfam" id="PF12483">
    <property type="entry name" value="GIDE"/>
    <property type="match status" value="1"/>
</dbReference>
<dbReference type="GO" id="GO:0008270">
    <property type="term" value="F:zinc ion binding"/>
    <property type="evidence" value="ECO:0007669"/>
    <property type="project" value="UniProtKB-KW"/>
</dbReference>
<proteinExistence type="predicted"/>
<evidence type="ECO:0000256" key="10">
    <source>
        <dbReference type="ARBA" id="ARBA00022989"/>
    </source>
</evidence>
<comment type="subcellular location">
    <subcellularLocation>
        <location evidence="2">Membrane</location>
        <topology evidence="2">Multi-pass membrane protein</topology>
    </subcellularLocation>
</comment>
<accession>A0A1H1XP82</accession>
<evidence type="ECO:0000256" key="2">
    <source>
        <dbReference type="ARBA" id="ARBA00004141"/>
    </source>
</evidence>
<keyword evidence="10 12" id="KW-1133">Transmembrane helix</keyword>
<organism evidence="15 16">
    <name type="scientific">Actinopolymorpha singaporensis</name>
    <dbReference type="NCBI Taxonomy" id="117157"/>
    <lineage>
        <taxon>Bacteria</taxon>
        <taxon>Bacillati</taxon>
        <taxon>Actinomycetota</taxon>
        <taxon>Actinomycetes</taxon>
        <taxon>Propionibacteriales</taxon>
        <taxon>Actinopolymorphaceae</taxon>
        <taxon>Actinopolymorpha</taxon>
    </lineage>
</organism>
<dbReference type="EMBL" id="LT629732">
    <property type="protein sequence ID" value="SDT11064.1"/>
    <property type="molecule type" value="Genomic_DNA"/>
</dbReference>
<keyword evidence="7" id="KW-0863">Zinc-finger</keyword>
<evidence type="ECO:0000256" key="13">
    <source>
        <dbReference type="SAM" id="SignalP"/>
    </source>
</evidence>
<reference evidence="15 16" key="1">
    <citation type="submission" date="2016-10" db="EMBL/GenBank/DDBJ databases">
        <authorList>
            <person name="de Groot N.N."/>
        </authorList>
    </citation>
    <scope>NUCLEOTIDE SEQUENCE [LARGE SCALE GENOMIC DNA]</scope>
    <source>
        <strain evidence="15 16">DSM 22024</strain>
    </source>
</reference>
<keyword evidence="6" id="KW-0479">Metal-binding</keyword>
<dbReference type="EC" id="2.3.2.27" evidence="3"/>
<feature type="domain" description="E3 Ubiquitin ligase MUL1-like" evidence="14">
    <location>
        <begin position="96"/>
        <end position="249"/>
    </location>
</feature>
<feature type="chain" id="PRO_5039148657" description="RING-type E3 ubiquitin transferase" evidence="13">
    <location>
        <begin position="17"/>
        <end position="258"/>
    </location>
</feature>
<keyword evidence="13" id="KW-0732">Signal</keyword>
<dbReference type="GO" id="GO:0016020">
    <property type="term" value="C:membrane"/>
    <property type="evidence" value="ECO:0007669"/>
    <property type="project" value="UniProtKB-SubCell"/>
</dbReference>
<name>A0A1H1XP82_9ACTN</name>
<evidence type="ECO:0000256" key="1">
    <source>
        <dbReference type="ARBA" id="ARBA00000900"/>
    </source>
</evidence>
<evidence type="ECO:0000259" key="14">
    <source>
        <dbReference type="Pfam" id="PF12483"/>
    </source>
</evidence>
<feature type="transmembrane region" description="Helical" evidence="12">
    <location>
        <begin position="234"/>
        <end position="257"/>
    </location>
</feature>
<dbReference type="AlphaFoldDB" id="A0A1H1XP82"/>
<evidence type="ECO:0000256" key="5">
    <source>
        <dbReference type="ARBA" id="ARBA00022692"/>
    </source>
</evidence>